<gene>
    <name evidence="2" type="ORF">AFUS01_LOCUS4035</name>
</gene>
<accession>A0A8J2NQ96</accession>
<dbReference type="EMBL" id="CAJVCH010024924">
    <property type="protein sequence ID" value="CAG7697513.1"/>
    <property type="molecule type" value="Genomic_DNA"/>
</dbReference>
<comment type="caution">
    <text evidence="2">The sequence shown here is derived from an EMBL/GenBank/DDBJ whole genome shotgun (WGS) entry which is preliminary data.</text>
</comment>
<dbReference type="Proteomes" id="UP000708208">
    <property type="component" value="Unassembled WGS sequence"/>
</dbReference>
<organism evidence="2 3">
    <name type="scientific">Allacma fusca</name>
    <dbReference type="NCBI Taxonomy" id="39272"/>
    <lineage>
        <taxon>Eukaryota</taxon>
        <taxon>Metazoa</taxon>
        <taxon>Ecdysozoa</taxon>
        <taxon>Arthropoda</taxon>
        <taxon>Hexapoda</taxon>
        <taxon>Collembola</taxon>
        <taxon>Symphypleona</taxon>
        <taxon>Sminthuridae</taxon>
        <taxon>Allacma</taxon>
    </lineage>
</organism>
<evidence type="ECO:0000313" key="2">
    <source>
        <dbReference type="EMBL" id="CAG7697513.1"/>
    </source>
</evidence>
<feature type="signal peptide" evidence="1">
    <location>
        <begin position="1"/>
        <end position="21"/>
    </location>
</feature>
<sequence>MTPPQLILLLLFAIFSWMITARIHTFQQLTNDAVDPITQTAQVLKRDLYVEDCLSGSNTIMEVAQLCQDLMCQASGANFTLRKWSTSHSEVRTPIPRSERLRWHLP</sequence>
<dbReference type="AlphaFoldDB" id="A0A8J2NQ96"/>
<evidence type="ECO:0000256" key="1">
    <source>
        <dbReference type="SAM" id="SignalP"/>
    </source>
</evidence>
<feature type="chain" id="PRO_5035182452" evidence="1">
    <location>
        <begin position="22"/>
        <end position="106"/>
    </location>
</feature>
<name>A0A8J2NQ96_9HEXA</name>
<reference evidence="2" key="1">
    <citation type="submission" date="2021-06" db="EMBL/GenBank/DDBJ databases">
        <authorList>
            <person name="Hodson N. C."/>
            <person name="Mongue J. A."/>
            <person name="Jaron S. K."/>
        </authorList>
    </citation>
    <scope>NUCLEOTIDE SEQUENCE</scope>
</reference>
<keyword evidence="1" id="KW-0732">Signal</keyword>
<evidence type="ECO:0000313" key="3">
    <source>
        <dbReference type="Proteomes" id="UP000708208"/>
    </source>
</evidence>
<proteinExistence type="predicted"/>
<dbReference type="OrthoDB" id="6779869at2759"/>
<keyword evidence="3" id="KW-1185">Reference proteome</keyword>
<protein>
    <submittedName>
        <fullName evidence="2">Uncharacterized protein</fullName>
    </submittedName>
</protein>